<keyword evidence="1" id="KW-0812">Transmembrane</keyword>
<evidence type="ECO:0008006" key="4">
    <source>
        <dbReference type="Google" id="ProtNLM"/>
    </source>
</evidence>
<organism evidence="2 3">
    <name type="scientific">Devosia chinhatensis</name>
    <dbReference type="NCBI Taxonomy" id="429727"/>
    <lineage>
        <taxon>Bacteria</taxon>
        <taxon>Pseudomonadati</taxon>
        <taxon>Pseudomonadota</taxon>
        <taxon>Alphaproteobacteria</taxon>
        <taxon>Hyphomicrobiales</taxon>
        <taxon>Devosiaceae</taxon>
        <taxon>Devosia</taxon>
    </lineage>
</organism>
<dbReference type="OrthoDB" id="1082056at2"/>
<keyword evidence="3" id="KW-1185">Reference proteome</keyword>
<dbReference type="Proteomes" id="UP000033649">
    <property type="component" value="Unassembled WGS sequence"/>
</dbReference>
<feature type="transmembrane region" description="Helical" evidence="1">
    <location>
        <begin position="24"/>
        <end position="43"/>
    </location>
</feature>
<reference evidence="2 3" key="1">
    <citation type="submission" date="2015-03" db="EMBL/GenBank/DDBJ databases">
        <authorList>
            <person name="Hassan Y."/>
            <person name="Lepp D."/>
            <person name="Li X.-Z."/>
            <person name="Zhou T."/>
        </authorList>
    </citation>
    <scope>NUCLEOTIDE SEQUENCE [LARGE SCALE GENOMIC DNA]</scope>
    <source>
        <strain evidence="2 3">IPL18</strain>
    </source>
</reference>
<feature type="transmembrane region" description="Helical" evidence="1">
    <location>
        <begin position="388"/>
        <end position="406"/>
    </location>
</feature>
<protein>
    <recommendedName>
        <fullName evidence="4">Glycosyltransferase RgtA/B/C/D-like domain-containing protein</fullName>
    </recommendedName>
</protein>
<dbReference type="RefSeq" id="WP_046106051.1">
    <property type="nucleotide sequence ID" value="NZ_JZEY01000061.1"/>
</dbReference>
<dbReference type="PATRIC" id="fig|429727.3.peg.3209"/>
<feature type="transmembrane region" description="Helical" evidence="1">
    <location>
        <begin position="147"/>
        <end position="166"/>
    </location>
</feature>
<feature type="transmembrane region" description="Helical" evidence="1">
    <location>
        <begin position="412"/>
        <end position="431"/>
    </location>
</feature>
<feature type="transmembrane region" description="Helical" evidence="1">
    <location>
        <begin position="273"/>
        <end position="290"/>
    </location>
</feature>
<evidence type="ECO:0000313" key="2">
    <source>
        <dbReference type="EMBL" id="KKB08022.1"/>
    </source>
</evidence>
<feature type="transmembrane region" description="Helical" evidence="1">
    <location>
        <begin position="195"/>
        <end position="212"/>
    </location>
</feature>
<keyword evidence="1" id="KW-0472">Membrane</keyword>
<feature type="transmembrane region" description="Helical" evidence="1">
    <location>
        <begin position="115"/>
        <end position="135"/>
    </location>
</feature>
<feature type="transmembrane region" description="Helical" evidence="1">
    <location>
        <begin position="356"/>
        <end position="376"/>
    </location>
</feature>
<feature type="transmembrane region" description="Helical" evidence="1">
    <location>
        <begin position="242"/>
        <end position="261"/>
    </location>
</feature>
<comment type="caution">
    <text evidence="2">The sequence shown here is derived from an EMBL/GenBank/DDBJ whole genome shotgun (WGS) entry which is preliminary data.</text>
</comment>
<sequence length="606" mass="64418">MVGPALLKVVTMPQRETSLHGRDWLLLLVVWAMAAGGLLLRALSGGADVPFFADTDDAMRMVVVSDFLGGQAWYDHLQYRLDTPFGTQIHWSRWVDLPLAGLVLLSEPFAGRQGALQFAGTVWPFLLLGLALYLTGRTGLALLGRPGLLPALVLPLLAPAFLAEFAPGRVDHHNVVIVLVMAGLLASLLSLRRSFWSWIAGLVAATALAIAVESLPGVLAVIVAFGLSYAFAAEARGNLGRFGLAFALGLVLHLALAQPPASWLAPACDGLSVVYVLAGVIVGGGYVALSRLPAPRHVWQRFALLAGLAGLAVIVVITAFPLCLGGPYADLDPWLRDHWIAGIVEAKSWPEALKDVPAFAMGAAVPVLVGLAGALLALRQERGRRLEWLILLVFILTTACIMLAQVRGARLAILPAIPGAAWLILFARRAYLERPRLSGALGVIGAWLSASGLVVMLATAIVVSLFPQERAQRVSEALSGRRACLAGSAFADLRALPPERIMAPIDLGGHILLETPHAVVAAPYHRNERGILDTFRFFNGPADAARDIARQRGLGLVVTCQAMPEMRGEGLGVEGTLLTMMAADALPDWIVKVPGPGPLDLYAILP</sequence>
<keyword evidence="1" id="KW-1133">Transmembrane helix</keyword>
<dbReference type="AlphaFoldDB" id="A0A0F5FIJ7"/>
<feature type="transmembrane region" description="Helical" evidence="1">
    <location>
        <begin position="302"/>
        <end position="329"/>
    </location>
</feature>
<evidence type="ECO:0000256" key="1">
    <source>
        <dbReference type="SAM" id="Phobius"/>
    </source>
</evidence>
<feature type="transmembrane region" description="Helical" evidence="1">
    <location>
        <begin position="172"/>
        <end position="188"/>
    </location>
</feature>
<dbReference type="STRING" id="429727.VE26_15660"/>
<feature type="transmembrane region" description="Helical" evidence="1">
    <location>
        <begin position="218"/>
        <end position="235"/>
    </location>
</feature>
<feature type="transmembrane region" description="Helical" evidence="1">
    <location>
        <begin position="443"/>
        <end position="466"/>
    </location>
</feature>
<evidence type="ECO:0000313" key="3">
    <source>
        <dbReference type="Proteomes" id="UP000033649"/>
    </source>
</evidence>
<proteinExistence type="predicted"/>
<name>A0A0F5FIJ7_9HYPH</name>
<gene>
    <name evidence="2" type="ORF">VE26_15660</name>
</gene>
<accession>A0A0F5FIJ7</accession>
<dbReference type="EMBL" id="JZEY01000061">
    <property type="protein sequence ID" value="KKB08022.1"/>
    <property type="molecule type" value="Genomic_DNA"/>
</dbReference>